<dbReference type="HOGENOM" id="CLU_2448916_0_0_4"/>
<proteinExistence type="predicted"/>
<dbReference type="KEGG" id="bur:Bcep18194_C7136"/>
<dbReference type="AlphaFoldDB" id="Q39MY6"/>
<evidence type="ECO:0000313" key="2">
    <source>
        <dbReference type="EMBL" id="ABB06180.1"/>
    </source>
</evidence>
<reference evidence="2" key="1">
    <citation type="submission" date="2009-01" db="EMBL/GenBank/DDBJ databases">
        <title>Complete sequence of chromosome 3 of Burkholderia sp. 383.</title>
        <authorList>
            <consortium name="US DOE Joint Genome Institute"/>
            <person name="Copeland A."/>
            <person name="Lucas S."/>
            <person name="Lapidus A."/>
            <person name="Barry K."/>
            <person name="Detter J.C."/>
            <person name="Glavina T."/>
            <person name="Hammon N."/>
            <person name="Israni S."/>
            <person name="Pitluck S."/>
            <person name="Chain P."/>
            <person name="Malfatti S."/>
            <person name="Shin M."/>
            <person name="Vergez L."/>
            <person name="Schmutz J."/>
            <person name="Larimer F."/>
            <person name="Land M."/>
            <person name="Kyrpides N."/>
            <person name="Lykidis A."/>
            <person name="Richardson P."/>
        </authorList>
    </citation>
    <scope>NUCLEOTIDE SEQUENCE</scope>
    <source>
        <strain evidence="2">383</strain>
    </source>
</reference>
<feature type="region of interest" description="Disordered" evidence="1">
    <location>
        <begin position="69"/>
        <end position="89"/>
    </location>
</feature>
<sequence length="89" mass="10531">MRMDPDPWLDQYNAERAHQARWCHRKTPIRTFLDSLELAREKRIPHRWLIPCRPDYPPDRVLAITTQVTPTQRGEARRRAMSRAGGSPK</sequence>
<dbReference type="Proteomes" id="UP000002705">
    <property type="component" value="Chromosome 3"/>
</dbReference>
<accession>Q39MY6</accession>
<organism evidence="2 3">
    <name type="scientific">Burkholderia lata (strain ATCC 17760 / DSM 23089 / LMG 22485 / NCIMB 9086 / R18194 / 383)</name>
    <dbReference type="NCBI Taxonomy" id="482957"/>
    <lineage>
        <taxon>Bacteria</taxon>
        <taxon>Pseudomonadati</taxon>
        <taxon>Pseudomonadota</taxon>
        <taxon>Betaproteobacteria</taxon>
        <taxon>Burkholderiales</taxon>
        <taxon>Burkholderiaceae</taxon>
        <taxon>Burkholderia</taxon>
        <taxon>Burkholderia cepacia complex</taxon>
    </lineage>
</organism>
<dbReference type="EMBL" id="CP000150">
    <property type="protein sequence ID" value="ABB06180.1"/>
    <property type="molecule type" value="Genomic_DNA"/>
</dbReference>
<evidence type="ECO:0000313" key="3">
    <source>
        <dbReference type="Proteomes" id="UP000002705"/>
    </source>
</evidence>
<evidence type="ECO:0000256" key="1">
    <source>
        <dbReference type="SAM" id="MobiDB-lite"/>
    </source>
</evidence>
<keyword evidence="3" id="KW-1185">Reference proteome</keyword>
<gene>
    <name evidence="2" type="ordered locus">Bcep18194_C7136</name>
</gene>
<protein>
    <submittedName>
        <fullName evidence="2">Uncharacterized protein</fullName>
    </submittedName>
</protein>
<name>Q39MY6_BURL3</name>